<sequence>MDFVQLVIEWIIVFGINIIPAFAPPTWVVLAYFYIAHPQNLLLLILIGVTASTTGRYVLAISSRKVFTKFASEEKKEEMELIRNKLRKGTVKKFLFSMLFSLGPFPSNSLFIAVGTTRIRITEILAGFFVGRTISYLFLVFTSEKIYTSLEAAITGSASIGTLIIEIIGVIALLAFFLFDWKKLLLKDELSKKPKRRFEYAPK</sequence>
<evidence type="ECO:0000313" key="2">
    <source>
        <dbReference type="EMBL" id="NMA44659.1"/>
    </source>
</evidence>
<feature type="transmembrane region" description="Helical" evidence="1">
    <location>
        <begin position="7"/>
        <end position="35"/>
    </location>
</feature>
<name>A0A7K4C003_9ARCH</name>
<evidence type="ECO:0008006" key="4">
    <source>
        <dbReference type="Google" id="ProtNLM"/>
    </source>
</evidence>
<dbReference type="AlphaFoldDB" id="A0A7K4C003"/>
<keyword evidence="1" id="KW-0472">Membrane</keyword>
<proteinExistence type="predicted"/>
<feature type="transmembrane region" description="Helical" evidence="1">
    <location>
        <begin position="153"/>
        <end position="179"/>
    </location>
</feature>
<evidence type="ECO:0000313" key="3">
    <source>
        <dbReference type="Proteomes" id="UP000526302"/>
    </source>
</evidence>
<evidence type="ECO:0000256" key="1">
    <source>
        <dbReference type="SAM" id="Phobius"/>
    </source>
</evidence>
<dbReference type="EMBL" id="JAAZKV010000018">
    <property type="protein sequence ID" value="NMA44659.1"/>
    <property type="molecule type" value="Genomic_DNA"/>
</dbReference>
<reference evidence="2 3" key="1">
    <citation type="journal article" date="2020" name="Biotechnol. Biofuels">
        <title>New insights from the biogas microbiome by comprehensive genome-resolved metagenomics of nearly 1600 species originating from multiple anaerobic digesters.</title>
        <authorList>
            <person name="Campanaro S."/>
            <person name="Treu L."/>
            <person name="Rodriguez-R L.M."/>
            <person name="Kovalovszki A."/>
            <person name="Ziels R.M."/>
            <person name="Maus I."/>
            <person name="Zhu X."/>
            <person name="Kougias P.G."/>
            <person name="Basile A."/>
            <person name="Luo G."/>
            <person name="Schluter A."/>
            <person name="Konstantinidis K.T."/>
            <person name="Angelidaki I."/>
        </authorList>
    </citation>
    <scope>NUCLEOTIDE SEQUENCE [LARGE SCALE GENOMIC DNA]</scope>
    <source>
        <strain evidence="2">AS22ysBPME_79</strain>
    </source>
</reference>
<gene>
    <name evidence="2" type="ORF">GX950_02500</name>
</gene>
<comment type="caution">
    <text evidence="2">The sequence shown here is derived from an EMBL/GenBank/DDBJ whole genome shotgun (WGS) entry which is preliminary data.</text>
</comment>
<feature type="transmembrane region" description="Helical" evidence="1">
    <location>
        <begin position="121"/>
        <end position="141"/>
    </location>
</feature>
<feature type="transmembrane region" description="Helical" evidence="1">
    <location>
        <begin position="94"/>
        <end position="115"/>
    </location>
</feature>
<feature type="transmembrane region" description="Helical" evidence="1">
    <location>
        <begin position="41"/>
        <end position="59"/>
    </location>
</feature>
<organism evidence="2 3">
    <name type="scientific">Candidatus Iainarchaeum sp</name>
    <dbReference type="NCBI Taxonomy" id="3101447"/>
    <lineage>
        <taxon>Archaea</taxon>
        <taxon>Candidatus Iainarchaeota</taxon>
        <taxon>Candidatus Iainarchaeia</taxon>
        <taxon>Candidatus Iainarchaeales</taxon>
        <taxon>Candidatus Iainarchaeaceae</taxon>
        <taxon>Candidatus Iainarchaeum</taxon>
    </lineage>
</organism>
<protein>
    <recommendedName>
        <fullName evidence="4">VTT domain-containing protein</fullName>
    </recommendedName>
</protein>
<keyword evidence="1" id="KW-1133">Transmembrane helix</keyword>
<accession>A0A7K4C003</accession>
<dbReference type="Proteomes" id="UP000526302">
    <property type="component" value="Unassembled WGS sequence"/>
</dbReference>
<keyword evidence="1" id="KW-0812">Transmembrane</keyword>